<feature type="compositionally biased region" description="Basic and acidic residues" evidence="2">
    <location>
        <begin position="277"/>
        <end position="287"/>
    </location>
</feature>
<evidence type="ECO:0000256" key="2">
    <source>
        <dbReference type="SAM" id="MobiDB-lite"/>
    </source>
</evidence>
<keyword evidence="1" id="KW-0175">Coiled coil</keyword>
<name>A0ABT6PZ99_9PROT</name>
<organism evidence="4 5">
    <name type="scientific">Commensalibacter oyaizuii</name>
    <dbReference type="NCBI Taxonomy" id="3043873"/>
    <lineage>
        <taxon>Bacteria</taxon>
        <taxon>Pseudomonadati</taxon>
        <taxon>Pseudomonadota</taxon>
        <taxon>Alphaproteobacteria</taxon>
        <taxon>Acetobacterales</taxon>
        <taxon>Acetobacteraceae</taxon>
    </lineage>
</organism>
<evidence type="ECO:0000313" key="4">
    <source>
        <dbReference type="EMBL" id="MDI2090173.1"/>
    </source>
</evidence>
<evidence type="ECO:0000313" key="5">
    <source>
        <dbReference type="Proteomes" id="UP001431634"/>
    </source>
</evidence>
<sequence length="410" mass="46970">MVLILNHHDLEDYKPLCNQDRQFHDKVIHEIATLIGPKHASIFASPRYQEAKVFWCVDGQQIYPWKNLSTAQQKETLTFIHSVLNDIALIINQYPKTLLFQYINRYYLFPSLNNIYVVDGVPVITSWGYAGATDYCDPLLLVHNNRKLWRILTYFPWLTSLLSLSFGLCAAVIWHGLHHNNKTCYKDYPCNKDVKAALDTEKQSDDLKRHRDQLLNQFAGLKKQCQIPVVPPIAPQVLPDNTSVPDLPQMPELSVPLPQTIPKFSPPSKQADIKPPPVEKPKKKVDLPKSEWDKKNISMLAGCWHLTTRMDLVEMPSRRNTPVTNWSVCFDKGGLGTQTITKSDGKTCNGQVKAYFKGNQMVIEQPQNCKGGFFLLQGTQACTRINDYEARCVYTDNRHMLKERTGIFKR</sequence>
<feature type="coiled-coil region" evidence="1">
    <location>
        <begin position="197"/>
        <end position="224"/>
    </location>
</feature>
<keyword evidence="3" id="KW-0812">Transmembrane</keyword>
<keyword evidence="5" id="KW-1185">Reference proteome</keyword>
<accession>A0ABT6PZ99</accession>
<comment type="caution">
    <text evidence="4">The sequence shown here is derived from an EMBL/GenBank/DDBJ whole genome shotgun (WGS) entry which is preliminary data.</text>
</comment>
<dbReference type="EMBL" id="JASBAO010000001">
    <property type="protein sequence ID" value="MDI2090173.1"/>
    <property type="molecule type" value="Genomic_DNA"/>
</dbReference>
<dbReference type="Proteomes" id="UP001431634">
    <property type="component" value="Unassembled WGS sequence"/>
</dbReference>
<keyword evidence="3" id="KW-1133">Transmembrane helix</keyword>
<feature type="transmembrane region" description="Helical" evidence="3">
    <location>
        <begin position="154"/>
        <end position="177"/>
    </location>
</feature>
<proteinExistence type="predicted"/>
<reference evidence="4" key="1">
    <citation type="submission" date="2023-05" db="EMBL/GenBank/DDBJ databases">
        <title>Whole genome sequence of Commensalibacter sp.</title>
        <authorList>
            <person name="Charoenyingcharoen P."/>
            <person name="Yukphan P."/>
        </authorList>
    </citation>
    <scope>NUCLEOTIDE SEQUENCE</scope>
    <source>
        <strain evidence="4">TBRC 16381</strain>
    </source>
</reference>
<gene>
    <name evidence="4" type="ORF">QJV27_02050</name>
</gene>
<feature type="region of interest" description="Disordered" evidence="2">
    <location>
        <begin position="242"/>
        <end position="287"/>
    </location>
</feature>
<keyword evidence="3" id="KW-0472">Membrane</keyword>
<evidence type="ECO:0000256" key="3">
    <source>
        <dbReference type="SAM" id="Phobius"/>
    </source>
</evidence>
<dbReference type="RefSeq" id="WP_281447324.1">
    <property type="nucleotide sequence ID" value="NZ_JASBAO010000001.1"/>
</dbReference>
<evidence type="ECO:0000256" key="1">
    <source>
        <dbReference type="SAM" id="Coils"/>
    </source>
</evidence>
<protein>
    <submittedName>
        <fullName evidence="4">Uncharacterized protein</fullName>
    </submittedName>
</protein>